<dbReference type="InterPro" id="IPR036322">
    <property type="entry name" value="WD40_repeat_dom_sf"/>
</dbReference>
<keyword evidence="6" id="KW-0131">Cell cycle</keyword>
<reference evidence="9" key="1">
    <citation type="submission" date="2021-03" db="EMBL/GenBank/DDBJ databases">
        <title>Evolutionary innovations through gain and loss of genes in the ectomycorrhizal Boletales.</title>
        <authorList>
            <person name="Wu G."/>
            <person name="Miyauchi S."/>
            <person name="Morin E."/>
            <person name="Yang Z.-L."/>
            <person name="Xu J."/>
            <person name="Martin F.M."/>
        </authorList>
    </citation>
    <scope>NUCLEOTIDE SEQUENCE</scope>
    <source>
        <strain evidence="9">BR01</strain>
    </source>
</reference>
<proteinExistence type="inferred from homology"/>
<dbReference type="OrthoDB" id="10263272at2759"/>
<keyword evidence="2 7" id="KW-0853">WD repeat</keyword>
<gene>
    <name evidence="9" type="ORF">JVT61DRAFT_14477</name>
</gene>
<evidence type="ECO:0000313" key="9">
    <source>
        <dbReference type="EMBL" id="KAG6377706.1"/>
    </source>
</evidence>
<dbReference type="InterPro" id="IPR056150">
    <property type="entry name" value="WD40_CDC20-Fz"/>
</dbReference>
<evidence type="ECO:0000256" key="2">
    <source>
        <dbReference type="ARBA" id="ARBA00022574"/>
    </source>
</evidence>
<comment type="caution">
    <text evidence="9">The sequence shown here is derived from an EMBL/GenBank/DDBJ whole genome shotgun (WGS) entry which is preliminary data.</text>
</comment>
<dbReference type="GO" id="GO:0031145">
    <property type="term" value="P:anaphase-promoting complex-dependent catabolic process"/>
    <property type="evidence" value="ECO:0007669"/>
    <property type="project" value="TreeGrafter"/>
</dbReference>
<dbReference type="Gene3D" id="2.130.10.10">
    <property type="entry name" value="YVTN repeat-like/Quinoprotein amine dehydrogenase"/>
    <property type="match status" value="1"/>
</dbReference>
<evidence type="ECO:0000259" key="8">
    <source>
        <dbReference type="Pfam" id="PF24807"/>
    </source>
</evidence>
<dbReference type="PROSITE" id="PS50082">
    <property type="entry name" value="WD_REPEATS_2"/>
    <property type="match status" value="1"/>
</dbReference>
<dbReference type="GO" id="GO:0005680">
    <property type="term" value="C:anaphase-promoting complex"/>
    <property type="evidence" value="ECO:0007669"/>
    <property type="project" value="TreeGrafter"/>
</dbReference>
<comment type="similarity">
    <text evidence="1">Belongs to the WD repeat CDC20/Fizzy family.</text>
</comment>
<protein>
    <submittedName>
        <fullName evidence="9">WD40-repeat-containing domain protein</fullName>
    </submittedName>
</protein>
<dbReference type="InterPro" id="IPR001680">
    <property type="entry name" value="WD40_rpt"/>
</dbReference>
<sequence>MRLLDQVPPSTPRQACAVPLTVKRTPSRTTFSNTLSTRKRRRVSIPSFDLEAELGIPVSTELAVEETDADRFVAFRSPSSIPLHTTPRTNRIAKSFGLLDDRVLTYAEGPTSPSETKLRSLLRRSVTELFNIPRSTSSVSAKANLGARKQFVMALDGPGISRDPFAFSMTWSRANCIGVAFRSDVYCQNLETREIVHLCRVLADDGPVHSIDWRDQPQSHILGLGTTSGKVRVWDALSLSLVADWSGDGSPVGGMHWNESVLAVGRKDGRVSLYDLRTPEEIREAKGHKRHVHGVKWSPDGKYLATGDHSGNVHIWDQRAANYLTIGDKKLLAKHNGPVKAISWSPWQGGLVATGGTFPDGAIQIFDVNKISTVSPPLVIGTYTNVTSLHWSSHCKELLSTHGSSWTKSQTLYDYPPSAKETPTTPFTNSMTVHSYPSCERIVSVVGHSAAIAHSCIGPDGCSIFTVSPAEETIKMFRVWAAPGSQAKDDEQGLARKNAIR</sequence>
<dbReference type="Proteomes" id="UP000683000">
    <property type="component" value="Unassembled WGS sequence"/>
</dbReference>
<evidence type="ECO:0000256" key="7">
    <source>
        <dbReference type="PROSITE-ProRule" id="PRU00221"/>
    </source>
</evidence>
<dbReference type="Pfam" id="PF24807">
    <property type="entry name" value="WD40_CDC20-Fz"/>
    <property type="match status" value="1"/>
</dbReference>
<keyword evidence="5" id="KW-0498">Mitosis</keyword>
<dbReference type="GO" id="GO:0051301">
    <property type="term" value="P:cell division"/>
    <property type="evidence" value="ECO:0007669"/>
    <property type="project" value="UniProtKB-KW"/>
</dbReference>
<keyword evidence="3" id="KW-0132">Cell division</keyword>
<dbReference type="GO" id="GO:1905786">
    <property type="term" value="P:positive regulation of anaphase-promoting complex-dependent catabolic process"/>
    <property type="evidence" value="ECO:0007669"/>
    <property type="project" value="TreeGrafter"/>
</dbReference>
<evidence type="ECO:0000256" key="6">
    <source>
        <dbReference type="ARBA" id="ARBA00023306"/>
    </source>
</evidence>
<accession>A0A8I3ACN7</accession>
<evidence type="ECO:0000256" key="5">
    <source>
        <dbReference type="ARBA" id="ARBA00022776"/>
    </source>
</evidence>
<dbReference type="EMBL" id="JAGFBS010000008">
    <property type="protein sequence ID" value="KAG6377706.1"/>
    <property type="molecule type" value="Genomic_DNA"/>
</dbReference>
<evidence type="ECO:0000313" key="10">
    <source>
        <dbReference type="Proteomes" id="UP000683000"/>
    </source>
</evidence>
<evidence type="ECO:0000256" key="3">
    <source>
        <dbReference type="ARBA" id="ARBA00022618"/>
    </source>
</evidence>
<dbReference type="PANTHER" id="PTHR19918:SF8">
    <property type="entry name" value="FI02843P"/>
    <property type="match status" value="1"/>
</dbReference>
<name>A0A8I3ACN7_9AGAM</name>
<dbReference type="InterPro" id="IPR015943">
    <property type="entry name" value="WD40/YVTN_repeat-like_dom_sf"/>
</dbReference>
<organism evidence="9 10">
    <name type="scientific">Boletus reticuloceps</name>
    <dbReference type="NCBI Taxonomy" id="495285"/>
    <lineage>
        <taxon>Eukaryota</taxon>
        <taxon>Fungi</taxon>
        <taxon>Dikarya</taxon>
        <taxon>Basidiomycota</taxon>
        <taxon>Agaricomycotina</taxon>
        <taxon>Agaricomycetes</taxon>
        <taxon>Agaricomycetidae</taxon>
        <taxon>Boletales</taxon>
        <taxon>Boletineae</taxon>
        <taxon>Boletaceae</taxon>
        <taxon>Boletoideae</taxon>
        <taxon>Boletus</taxon>
    </lineage>
</organism>
<dbReference type="SUPFAM" id="SSF50978">
    <property type="entry name" value="WD40 repeat-like"/>
    <property type="match status" value="1"/>
</dbReference>
<dbReference type="AlphaFoldDB" id="A0A8I3ACN7"/>
<dbReference type="PROSITE" id="PS50294">
    <property type="entry name" value="WD_REPEATS_REGION"/>
    <property type="match status" value="1"/>
</dbReference>
<feature type="domain" description="CDC20/Fizzy WD40" evidence="8">
    <location>
        <begin position="155"/>
        <end position="477"/>
    </location>
</feature>
<evidence type="ECO:0000256" key="1">
    <source>
        <dbReference type="ARBA" id="ARBA00006445"/>
    </source>
</evidence>
<evidence type="ECO:0000256" key="4">
    <source>
        <dbReference type="ARBA" id="ARBA00022737"/>
    </source>
</evidence>
<feature type="repeat" description="WD" evidence="7">
    <location>
        <begin position="285"/>
        <end position="326"/>
    </location>
</feature>
<dbReference type="InterPro" id="IPR033010">
    <property type="entry name" value="Cdc20/Fizzy"/>
</dbReference>
<dbReference type="PANTHER" id="PTHR19918">
    <property type="entry name" value="CELL DIVISION CYCLE 20 CDC20 FIZZY -RELATED"/>
    <property type="match status" value="1"/>
</dbReference>
<dbReference type="GO" id="GO:0010997">
    <property type="term" value="F:anaphase-promoting complex binding"/>
    <property type="evidence" value="ECO:0007669"/>
    <property type="project" value="InterPro"/>
</dbReference>
<dbReference type="GO" id="GO:1990757">
    <property type="term" value="F:ubiquitin ligase activator activity"/>
    <property type="evidence" value="ECO:0007669"/>
    <property type="project" value="TreeGrafter"/>
</dbReference>
<keyword evidence="10" id="KW-1185">Reference proteome</keyword>
<keyword evidence="4" id="KW-0677">Repeat</keyword>
<dbReference type="SMART" id="SM00320">
    <property type="entry name" value="WD40"/>
    <property type="match status" value="5"/>
</dbReference>